<dbReference type="Pfam" id="PF00534">
    <property type="entry name" value="Glycos_transf_1"/>
    <property type="match status" value="1"/>
</dbReference>
<dbReference type="AlphaFoldDB" id="A0A8J4A5J5"/>
<evidence type="ECO:0000259" key="4">
    <source>
        <dbReference type="Pfam" id="PF13439"/>
    </source>
</evidence>
<evidence type="ECO:0000259" key="3">
    <source>
        <dbReference type="Pfam" id="PF00534"/>
    </source>
</evidence>
<organism evidence="5 6">
    <name type="scientific">Virgisporangium ochraceum</name>
    <dbReference type="NCBI Taxonomy" id="65505"/>
    <lineage>
        <taxon>Bacteria</taxon>
        <taxon>Bacillati</taxon>
        <taxon>Actinomycetota</taxon>
        <taxon>Actinomycetes</taxon>
        <taxon>Micromonosporales</taxon>
        <taxon>Micromonosporaceae</taxon>
        <taxon>Virgisporangium</taxon>
    </lineage>
</organism>
<sequence length="339" mass="36760">METLCRQLAEGFTARGHDVLVVTYGGEAERPSPAGPGFRVLTLPSRGTTFEWSRRIVPVLRGLRPDVCHVHNLHSTVAPAVWLARRRPYVLTAHYHGRGHTLAARLVHPAYRRVAARVVRDAAAVTAVSQAEARLVHRHFGVLPEVIPNGVDTPAQPARSTVDAPPTIVVVSRLVPYKRVDAVVRALADLPGFRLHVVGDGPQRADLRTLADRLGVAGRMRLTTERLTDDAVRAILRDAAVHVNLSAAEAFSYTVLEALAAGTPVVTSGDTALAEWGTRFPAVVRTADPARPADVAGAVRSLAGRRAEVDLGEYALPVVLDRYETVYERVARIPHRAAR</sequence>
<dbReference type="GO" id="GO:1901137">
    <property type="term" value="P:carbohydrate derivative biosynthetic process"/>
    <property type="evidence" value="ECO:0007669"/>
    <property type="project" value="UniProtKB-ARBA"/>
</dbReference>
<dbReference type="Gene3D" id="3.40.50.2000">
    <property type="entry name" value="Glycogen Phosphorylase B"/>
    <property type="match status" value="2"/>
</dbReference>
<keyword evidence="1" id="KW-0328">Glycosyltransferase</keyword>
<protein>
    <submittedName>
        <fullName evidence="5">N-acetylglucosaminyl-phosphatidylinositol biosynthetic protein Spt14</fullName>
    </submittedName>
</protein>
<dbReference type="Proteomes" id="UP000635606">
    <property type="component" value="Unassembled WGS sequence"/>
</dbReference>
<evidence type="ECO:0000256" key="2">
    <source>
        <dbReference type="ARBA" id="ARBA00022679"/>
    </source>
</evidence>
<evidence type="ECO:0000313" key="6">
    <source>
        <dbReference type="Proteomes" id="UP000635606"/>
    </source>
</evidence>
<dbReference type="InterPro" id="IPR050194">
    <property type="entry name" value="Glycosyltransferase_grp1"/>
</dbReference>
<evidence type="ECO:0000256" key="1">
    <source>
        <dbReference type="ARBA" id="ARBA00022676"/>
    </source>
</evidence>
<reference evidence="5" key="1">
    <citation type="submission" date="2021-01" db="EMBL/GenBank/DDBJ databases">
        <title>Whole genome shotgun sequence of Virgisporangium ochraceum NBRC 16418.</title>
        <authorList>
            <person name="Komaki H."/>
            <person name="Tamura T."/>
        </authorList>
    </citation>
    <scope>NUCLEOTIDE SEQUENCE</scope>
    <source>
        <strain evidence="5">NBRC 16418</strain>
    </source>
</reference>
<name>A0A8J4A5J5_9ACTN</name>
<keyword evidence="6" id="KW-1185">Reference proteome</keyword>
<dbReference type="PANTHER" id="PTHR45947:SF3">
    <property type="entry name" value="SULFOQUINOVOSYL TRANSFERASE SQD2"/>
    <property type="match status" value="1"/>
</dbReference>
<dbReference type="InterPro" id="IPR028098">
    <property type="entry name" value="Glyco_trans_4-like_N"/>
</dbReference>
<dbReference type="Pfam" id="PF13439">
    <property type="entry name" value="Glyco_transf_4"/>
    <property type="match status" value="1"/>
</dbReference>
<dbReference type="InterPro" id="IPR001296">
    <property type="entry name" value="Glyco_trans_1"/>
</dbReference>
<dbReference type="CDD" id="cd03801">
    <property type="entry name" value="GT4_PimA-like"/>
    <property type="match status" value="1"/>
</dbReference>
<comment type="caution">
    <text evidence="5">The sequence shown here is derived from an EMBL/GenBank/DDBJ whole genome shotgun (WGS) entry which is preliminary data.</text>
</comment>
<keyword evidence="2" id="KW-0808">Transferase</keyword>
<dbReference type="GO" id="GO:0016757">
    <property type="term" value="F:glycosyltransferase activity"/>
    <property type="evidence" value="ECO:0007669"/>
    <property type="project" value="UniProtKB-KW"/>
</dbReference>
<proteinExistence type="predicted"/>
<feature type="domain" description="Glycosyltransferase subfamily 4-like N-terminal" evidence="4">
    <location>
        <begin position="1"/>
        <end position="153"/>
    </location>
</feature>
<dbReference type="SUPFAM" id="SSF53756">
    <property type="entry name" value="UDP-Glycosyltransferase/glycogen phosphorylase"/>
    <property type="match status" value="1"/>
</dbReference>
<dbReference type="PANTHER" id="PTHR45947">
    <property type="entry name" value="SULFOQUINOVOSYL TRANSFERASE SQD2"/>
    <property type="match status" value="1"/>
</dbReference>
<dbReference type="EMBL" id="BOPH01000112">
    <property type="protein sequence ID" value="GIJ73191.1"/>
    <property type="molecule type" value="Genomic_DNA"/>
</dbReference>
<gene>
    <name evidence="5" type="ORF">Voc01_081080</name>
</gene>
<feature type="domain" description="Glycosyl transferase family 1" evidence="3">
    <location>
        <begin position="163"/>
        <end position="269"/>
    </location>
</feature>
<accession>A0A8J4A5J5</accession>
<evidence type="ECO:0000313" key="5">
    <source>
        <dbReference type="EMBL" id="GIJ73191.1"/>
    </source>
</evidence>